<keyword evidence="3" id="KW-1185">Reference proteome</keyword>
<evidence type="ECO:0000259" key="1">
    <source>
        <dbReference type="Pfam" id="PF13468"/>
    </source>
</evidence>
<proteinExistence type="predicted"/>
<dbReference type="PANTHER" id="PTHR40265:SF1">
    <property type="entry name" value="GLYOXALASE-LIKE DOMAIN-CONTAINING PROTEIN"/>
    <property type="match status" value="1"/>
</dbReference>
<dbReference type="InterPro" id="IPR025870">
    <property type="entry name" value="Glyoxalase-like_dom"/>
</dbReference>
<protein>
    <submittedName>
        <fullName evidence="2">VOC family protein</fullName>
    </submittedName>
</protein>
<dbReference type="Gene3D" id="3.10.180.10">
    <property type="entry name" value="2,3-Dihydroxybiphenyl 1,2-Dioxygenase, domain 1"/>
    <property type="match status" value="1"/>
</dbReference>
<name>A0ABS1JQT4_9BURK</name>
<accession>A0ABS1JQT4</accession>
<dbReference type="EMBL" id="JAEQND010000008">
    <property type="protein sequence ID" value="MBL0426516.1"/>
    <property type="molecule type" value="Genomic_DNA"/>
</dbReference>
<dbReference type="PANTHER" id="PTHR40265">
    <property type="entry name" value="BLL2707 PROTEIN"/>
    <property type="match status" value="1"/>
</dbReference>
<feature type="domain" description="Glyoxalase-like" evidence="1">
    <location>
        <begin position="15"/>
        <end position="186"/>
    </location>
</feature>
<comment type="caution">
    <text evidence="2">The sequence shown here is derived from an EMBL/GenBank/DDBJ whole genome shotgun (WGS) entry which is preliminary data.</text>
</comment>
<dbReference type="InterPro" id="IPR029068">
    <property type="entry name" value="Glyas_Bleomycin-R_OHBP_Dase"/>
</dbReference>
<reference evidence="2 3" key="1">
    <citation type="journal article" date="2017" name="Int. J. Syst. Evol. Microbiol.">
        <title>Ramlibacter alkalitolerans sp. nov., alkali-tolerant bacterium isolated from soil of ginseng.</title>
        <authorList>
            <person name="Lee D.H."/>
            <person name="Cha C.J."/>
        </authorList>
    </citation>
    <scope>NUCLEOTIDE SEQUENCE [LARGE SCALE GENOMIC DNA]</scope>
    <source>
        <strain evidence="2 3">KACC 19305</strain>
    </source>
</reference>
<evidence type="ECO:0000313" key="2">
    <source>
        <dbReference type="EMBL" id="MBL0426516.1"/>
    </source>
</evidence>
<dbReference type="RefSeq" id="WP_201690696.1">
    <property type="nucleotide sequence ID" value="NZ_JAEQND010000008.1"/>
</dbReference>
<evidence type="ECO:0000313" key="3">
    <source>
        <dbReference type="Proteomes" id="UP000622707"/>
    </source>
</evidence>
<sequence length="262" mass="27854">MAANAFPGARGAVPVDHVIFHAGQALGELASFFERIGFTLTPLGRHSSGSVNRLAILEQQYLELIGFEPGTPATVRPEVQSLPLGLSGIAAADRAEHVRRAPPEAFLPSRRLERPVEMPGVHGVAAFTNTEVRAPAPDVRVFLCRHHTPELVWQPAWQRHANTATSVSEVRFATRDPRRLGAVLRTVFDVDAAGDDGGFDAAGTRIAIAAPGQRAALTLRTRSLQALQEVLVAAGVACAAEEGRVSVPLPEAYGAEIVFVAA</sequence>
<gene>
    <name evidence="2" type="ORF">JI746_15485</name>
</gene>
<organism evidence="2 3">
    <name type="scientific">Ramlibacter alkalitolerans</name>
    <dbReference type="NCBI Taxonomy" id="2039631"/>
    <lineage>
        <taxon>Bacteria</taxon>
        <taxon>Pseudomonadati</taxon>
        <taxon>Pseudomonadota</taxon>
        <taxon>Betaproteobacteria</taxon>
        <taxon>Burkholderiales</taxon>
        <taxon>Comamonadaceae</taxon>
        <taxon>Ramlibacter</taxon>
    </lineage>
</organism>
<dbReference type="Pfam" id="PF13468">
    <property type="entry name" value="Glyoxalase_3"/>
    <property type="match status" value="1"/>
</dbReference>
<dbReference type="Proteomes" id="UP000622707">
    <property type="component" value="Unassembled WGS sequence"/>
</dbReference>